<keyword evidence="3" id="KW-1185">Reference proteome</keyword>
<dbReference type="Pfam" id="PF19502">
    <property type="entry name" value="DUF6036"/>
    <property type="match status" value="1"/>
</dbReference>
<sequence length="181" mass="20769">MHDFSKEILEQGDILKNLNTLDYYCKEENVSADLVMLDGSALLTLIELNGGIFRPTMDVDINIINVSDRKVFTEQLKKVNIEIVGGIMEVPPLEDLDDQNSHFEIEVGFEAIRVFLPNLELLACSKIFSTRGKDLSDLENTSILEYCNKDRLMSMVEEYKQYLLNPSNLNLNVHHLNRIFE</sequence>
<dbReference type="OrthoDB" id="2970545at2"/>
<evidence type="ECO:0000259" key="1">
    <source>
        <dbReference type="Pfam" id="PF19502"/>
    </source>
</evidence>
<evidence type="ECO:0000313" key="2">
    <source>
        <dbReference type="EMBL" id="PXW88010.1"/>
    </source>
</evidence>
<dbReference type="AlphaFoldDB" id="A0A2V3W272"/>
<reference evidence="2 3" key="1">
    <citation type="submission" date="2018-05" db="EMBL/GenBank/DDBJ databases">
        <title>Genomic Encyclopedia of Type Strains, Phase IV (KMG-IV): sequencing the most valuable type-strain genomes for metagenomic binning, comparative biology and taxonomic classification.</title>
        <authorList>
            <person name="Goeker M."/>
        </authorList>
    </citation>
    <scope>NUCLEOTIDE SEQUENCE [LARGE SCALE GENOMIC DNA]</scope>
    <source>
        <strain evidence="2 3">DSM 28556</strain>
    </source>
</reference>
<feature type="domain" description="DUF6036" evidence="1">
    <location>
        <begin position="27"/>
        <end position="163"/>
    </location>
</feature>
<dbReference type="RefSeq" id="WP_110394833.1">
    <property type="nucleotide sequence ID" value="NZ_JBHUHB010000001.1"/>
</dbReference>
<dbReference type="Proteomes" id="UP000247978">
    <property type="component" value="Unassembled WGS sequence"/>
</dbReference>
<protein>
    <recommendedName>
        <fullName evidence="1">DUF6036 domain-containing protein</fullName>
    </recommendedName>
</protein>
<evidence type="ECO:0000313" key="3">
    <source>
        <dbReference type="Proteomes" id="UP000247978"/>
    </source>
</evidence>
<comment type="caution">
    <text evidence="2">The sequence shown here is derived from an EMBL/GenBank/DDBJ whole genome shotgun (WGS) entry which is preliminary data.</text>
</comment>
<gene>
    <name evidence="2" type="ORF">DFR56_104161</name>
</gene>
<proteinExistence type="predicted"/>
<organism evidence="2 3">
    <name type="scientific">Pseudogracilibacillus auburnensis</name>
    <dbReference type="NCBI Taxonomy" id="1494959"/>
    <lineage>
        <taxon>Bacteria</taxon>
        <taxon>Bacillati</taxon>
        <taxon>Bacillota</taxon>
        <taxon>Bacilli</taxon>
        <taxon>Bacillales</taxon>
        <taxon>Bacillaceae</taxon>
        <taxon>Pseudogracilibacillus</taxon>
    </lineage>
</organism>
<dbReference type="EMBL" id="QJJQ01000004">
    <property type="protein sequence ID" value="PXW88010.1"/>
    <property type="molecule type" value="Genomic_DNA"/>
</dbReference>
<dbReference type="InterPro" id="IPR045792">
    <property type="entry name" value="DUF6036"/>
</dbReference>
<accession>A0A2V3W272</accession>
<name>A0A2V3W272_9BACI</name>